<dbReference type="OrthoDB" id="1632105at2759"/>
<dbReference type="Proteomes" id="UP000596661">
    <property type="component" value="Chromosome 9"/>
</dbReference>
<dbReference type="Pfam" id="PF13966">
    <property type="entry name" value="zf-RVT"/>
    <property type="match status" value="1"/>
</dbReference>
<feature type="region of interest" description="Disordered" evidence="1">
    <location>
        <begin position="182"/>
        <end position="203"/>
    </location>
</feature>
<proteinExistence type="predicted"/>
<reference evidence="3" key="1">
    <citation type="submission" date="2018-11" db="EMBL/GenBank/DDBJ databases">
        <authorList>
            <person name="Grassa J C."/>
        </authorList>
    </citation>
    <scope>NUCLEOTIDE SEQUENCE [LARGE SCALE GENOMIC DNA]</scope>
</reference>
<feature type="compositionally biased region" description="Polar residues" evidence="1">
    <location>
        <begin position="189"/>
        <end position="203"/>
    </location>
</feature>
<name>A0A803QGX8_CANSA</name>
<dbReference type="InterPro" id="IPR026960">
    <property type="entry name" value="RVT-Znf"/>
</dbReference>
<protein>
    <recommendedName>
        <fullName evidence="2">Reverse transcriptase zinc-binding domain-containing protein</fullName>
    </recommendedName>
</protein>
<organism evidence="3 4">
    <name type="scientific">Cannabis sativa</name>
    <name type="common">Hemp</name>
    <name type="synonym">Marijuana</name>
    <dbReference type="NCBI Taxonomy" id="3483"/>
    <lineage>
        <taxon>Eukaryota</taxon>
        <taxon>Viridiplantae</taxon>
        <taxon>Streptophyta</taxon>
        <taxon>Embryophyta</taxon>
        <taxon>Tracheophyta</taxon>
        <taxon>Spermatophyta</taxon>
        <taxon>Magnoliopsida</taxon>
        <taxon>eudicotyledons</taxon>
        <taxon>Gunneridae</taxon>
        <taxon>Pentapetalae</taxon>
        <taxon>rosids</taxon>
        <taxon>fabids</taxon>
        <taxon>Rosales</taxon>
        <taxon>Cannabaceae</taxon>
        <taxon>Cannabis</taxon>
    </lineage>
</organism>
<keyword evidence="4" id="KW-1185">Reference proteome</keyword>
<sequence>MVKLGYHLAETIDKNNDSSTFSSNSNWWKRLWALKLPKKVKIFVWRVINDDLPTAVNLLHRKVIQSSACSLCNCSRETLVHALFLCTRAQQVWSLLPSFTAVPNISQLNGFEIFSSLAAATSNSDLERILCRMWSIWTERNMETHGTKPKLASLICTFADNYVQQYINSSLQQTSLESSSSAQSCSSSMEQNNGNTCPTVTVK</sequence>
<feature type="domain" description="Reverse transcriptase zinc-binding" evidence="2">
    <location>
        <begin position="23"/>
        <end position="93"/>
    </location>
</feature>
<evidence type="ECO:0000256" key="1">
    <source>
        <dbReference type="SAM" id="MobiDB-lite"/>
    </source>
</evidence>
<accession>A0A803QGX8</accession>
<dbReference type="RefSeq" id="XP_030479172.1">
    <property type="nucleotide sequence ID" value="XM_030623312.1"/>
</dbReference>
<evidence type="ECO:0000259" key="2">
    <source>
        <dbReference type="Pfam" id="PF13966"/>
    </source>
</evidence>
<dbReference type="EnsemblPlants" id="evm.model.09.650">
    <property type="protein sequence ID" value="cds.evm.model.09.650"/>
    <property type="gene ID" value="evm.TU.09.650"/>
</dbReference>
<dbReference type="GeneID" id="115696411"/>
<dbReference type="EMBL" id="UZAU01000728">
    <property type="status" value="NOT_ANNOTATED_CDS"/>
    <property type="molecule type" value="Genomic_DNA"/>
</dbReference>
<dbReference type="AlphaFoldDB" id="A0A803QGX8"/>
<dbReference type="KEGG" id="csav:115696411"/>
<gene>
    <name evidence="3" type="primary">LOC115696411</name>
</gene>
<evidence type="ECO:0000313" key="4">
    <source>
        <dbReference type="Proteomes" id="UP000596661"/>
    </source>
</evidence>
<dbReference type="Gramene" id="evm.model.09.650">
    <property type="protein sequence ID" value="cds.evm.model.09.650"/>
    <property type="gene ID" value="evm.TU.09.650"/>
</dbReference>
<reference evidence="3" key="2">
    <citation type="submission" date="2021-03" db="UniProtKB">
        <authorList>
            <consortium name="EnsemblPlants"/>
        </authorList>
    </citation>
    <scope>IDENTIFICATION</scope>
</reference>
<evidence type="ECO:0000313" key="3">
    <source>
        <dbReference type="EnsemblPlants" id="cds.evm.model.09.650"/>
    </source>
</evidence>
<dbReference type="OMA" id="ERNMETH"/>